<organism evidence="1 2">
    <name type="scientific">Caerostris darwini</name>
    <dbReference type="NCBI Taxonomy" id="1538125"/>
    <lineage>
        <taxon>Eukaryota</taxon>
        <taxon>Metazoa</taxon>
        <taxon>Ecdysozoa</taxon>
        <taxon>Arthropoda</taxon>
        <taxon>Chelicerata</taxon>
        <taxon>Arachnida</taxon>
        <taxon>Araneae</taxon>
        <taxon>Araneomorphae</taxon>
        <taxon>Entelegynae</taxon>
        <taxon>Araneoidea</taxon>
        <taxon>Araneidae</taxon>
        <taxon>Caerostris</taxon>
    </lineage>
</organism>
<name>A0AAV4MLT1_9ARAC</name>
<dbReference type="EMBL" id="BPLQ01000562">
    <property type="protein sequence ID" value="GIX72919.1"/>
    <property type="molecule type" value="Genomic_DNA"/>
</dbReference>
<accession>A0AAV4MLT1</accession>
<dbReference type="AlphaFoldDB" id="A0AAV4MLT1"/>
<dbReference type="Proteomes" id="UP001054837">
    <property type="component" value="Unassembled WGS sequence"/>
</dbReference>
<comment type="caution">
    <text evidence="1">The sequence shown here is derived from an EMBL/GenBank/DDBJ whole genome shotgun (WGS) entry which is preliminary data.</text>
</comment>
<proteinExistence type="predicted"/>
<keyword evidence="2" id="KW-1185">Reference proteome</keyword>
<evidence type="ECO:0000313" key="2">
    <source>
        <dbReference type="Proteomes" id="UP001054837"/>
    </source>
</evidence>
<reference evidence="1 2" key="1">
    <citation type="submission" date="2021-06" db="EMBL/GenBank/DDBJ databases">
        <title>Caerostris darwini draft genome.</title>
        <authorList>
            <person name="Kono N."/>
            <person name="Arakawa K."/>
        </authorList>
    </citation>
    <scope>NUCLEOTIDE SEQUENCE [LARGE SCALE GENOMIC DNA]</scope>
</reference>
<protein>
    <submittedName>
        <fullName evidence="1">Uncharacterized protein</fullName>
    </submittedName>
</protein>
<sequence length="94" mass="10441">MTVERQTKSVRYPNAEKFVLIVFMKGNIFSSSSVLNSYKLKISRAPQTPLSFLPPPLSSVPFVILPLRFQIADLGSRGILARLPTKDGGHVTRL</sequence>
<evidence type="ECO:0000313" key="1">
    <source>
        <dbReference type="EMBL" id="GIX72919.1"/>
    </source>
</evidence>
<gene>
    <name evidence="1" type="ORF">CDAR_72731</name>
</gene>